<dbReference type="OrthoDB" id="5442696at2"/>
<dbReference type="AlphaFoldDB" id="A0A4S3M5M3"/>
<evidence type="ECO:0000313" key="1">
    <source>
        <dbReference type="EMBL" id="THD70039.1"/>
    </source>
</evidence>
<dbReference type="Gene3D" id="2.40.160.10">
    <property type="entry name" value="Porin"/>
    <property type="match status" value="1"/>
</dbReference>
<accession>A0A4S3M5M3</accession>
<dbReference type="EMBL" id="SSMC01000001">
    <property type="protein sequence ID" value="THD70039.1"/>
    <property type="molecule type" value="Genomic_DNA"/>
</dbReference>
<sequence length="348" mass="40632">MHIESRLQFRYAYPQDQDPITFEDFTDTETHVFEVNRARLKVGGHGFKPWLKYYWEYDVVGGNLLDFRVMVEKWEFFKLKIGQWKTYFTRERVISSGKQQLVDRSIINRPFTVDRQQGMEFYGRLFPERLLDLSYNISVLTGTGRGQSTNDDEHLMYVGRLQWNVFGRELGFSGSDLSMTEAPEGLIAFAGVTNRSPYTRFSTSGGGQLVGFADGEEGQYRVNQLLLETAFKYRGFSWQHESHYKEIHDRILAQTTILKGSYFQAGYFLHQIWSDIPEPLEAAMRYAWYTPEVNVENNLHKELGLGVNWFFAGHRNKLTAEVTWLELQGPTFPVSDEVRVRVQWDISF</sequence>
<reference evidence="1 2" key="1">
    <citation type="submission" date="2019-04" db="EMBL/GenBank/DDBJ databases">
        <title>Draft genome sequence of Robertkochia marina CC-AMO-30D.</title>
        <authorList>
            <person name="Hameed A."/>
            <person name="Lin S.-Y."/>
            <person name="Shahina M."/>
            <person name="Lai W.-A."/>
            <person name="Young C.-C."/>
        </authorList>
    </citation>
    <scope>NUCLEOTIDE SEQUENCE [LARGE SCALE GENOMIC DNA]</scope>
    <source>
        <strain evidence="1 2">CC-AMO-30D</strain>
    </source>
</reference>
<proteinExistence type="predicted"/>
<dbReference type="Proteomes" id="UP000305939">
    <property type="component" value="Unassembled WGS sequence"/>
</dbReference>
<dbReference type="Pfam" id="PF07396">
    <property type="entry name" value="Porin_O_P"/>
    <property type="match status" value="1"/>
</dbReference>
<protein>
    <submittedName>
        <fullName evidence="1">Porin</fullName>
    </submittedName>
</protein>
<name>A0A4S3M5M3_9FLAO</name>
<dbReference type="InterPro" id="IPR023614">
    <property type="entry name" value="Porin_dom_sf"/>
</dbReference>
<comment type="caution">
    <text evidence="1">The sequence shown here is derived from an EMBL/GenBank/DDBJ whole genome shotgun (WGS) entry which is preliminary data.</text>
</comment>
<keyword evidence="2" id="KW-1185">Reference proteome</keyword>
<organism evidence="1 2">
    <name type="scientific">Robertkochia marina</name>
    <dbReference type="NCBI Taxonomy" id="1227945"/>
    <lineage>
        <taxon>Bacteria</taxon>
        <taxon>Pseudomonadati</taxon>
        <taxon>Bacteroidota</taxon>
        <taxon>Flavobacteriia</taxon>
        <taxon>Flavobacteriales</taxon>
        <taxon>Flavobacteriaceae</taxon>
        <taxon>Robertkochia</taxon>
    </lineage>
</organism>
<dbReference type="InterPro" id="IPR010870">
    <property type="entry name" value="Porin_O/P"/>
</dbReference>
<evidence type="ECO:0000313" key="2">
    <source>
        <dbReference type="Proteomes" id="UP000305939"/>
    </source>
</evidence>
<gene>
    <name evidence="1" type="ORF">E7Z59_05995</name>
</gene>